<accession>A0A841YFY5</accession>
<dbReference type="SUPFAM" id="SSF53474">
    <property type="entry name" value="alpha/beta-Hydrolases"/>
    <property type="match status" value="1"/>
</dbReference>
<proteinExistence type="predicted"/>
<dbReference type="AlphaFoldDB" id="A0A841YFY5"/>
<dbReference type="Proteomes" id="UP000571128">
    <property type="component" value="Unassembled WGS sequence"/>
</dbReference>
<comment type="caution">
    <text evidence="1">The sequence shown here is derived from an EMBL/GenBank/DDBJ whole genome shotgun (WGS) entry which is preliminary data.</text>
</comment>
<dbReference type="Gene3D" id="3.40.50.1820">
    <property type="entry name" value="alpha/beta hydrolase"/>
    <property type="match status" value="1"/>
</dbReference>
<dbReference type="EMBL" id="JAARPY010000009">
    <property type="protein sequence ID" value="MBC1399143.1"/>
    <property type="molecule type" value="Genomic_DNA"/>
</dbReference>
<evidence type="ECO:0000313" key="1">
    <source>
        <dbReference type="EMBL" id="MBC1399143.1"/>
    </source>
</evidence>
<sequence length="266" mass="31423">MRDFLIQKVKRLLIKIYMWYSKLFEKSFKDGKCDLKYLLFKKRKTKKLLVIFSAYPGEGQKARYNYVMKFRSLRTSRLYILDDFGPKEKGAYYLGADKEFYIEKAVYCLIEKVRHELGVEKANVVTCGSSKGGYAAIYFENRYNYGASISGAPQILLGDYLYIYKHRPLLEYIMGSISEENRRDLNEKMLQSIIRKKGESKISILVSSLDGMYEDHVKKLFIFAKDYNIHIDVSIQDYKKHSDIGLYFPKYAMNQFNLYFNEMDRT</sequence>
<gene>
    <name evidence="1" type="ORF">HB844_09705</name>
</gene>
<dbReference type="RefSeq" id="WP_007548224.1">
    <property type="nucleotide sequence ID" value="NZ_JAARPY010000009.1"/>
</dbReference>
<evidence type="ECO:0000313" key="2">
    <source>
        <dbReference type="Proteomes" id="UP000571128"/>
    </source>
</evidence>
<dbReference type="InterPro" id="IPR029058">
    <property type="entry name" value="AB_hydrolase_fold"/>
</dbReference>
<reference evidence="1 2" key="1">
    <citation type="submission" date="2020-03" db="EMBL/GenBank/DDBJ databases">
        <title>Soil Listeria distribution.</title>
        <authorList>
            <person name="Liao J."/>
            <person name="Wiedmann M."/>
        </authorList>
    </citation>
    <scope>NUCLEOTIDE SEQUENCE [LARGE SCALE GENOMIC DNA]</scope>
    <source>
        <strain evidence="1 2">FSL L7-1645</strain>
    </source>
</reference>
<evidence type="ECO:0008006" key="3">
    <source>
        <dbReference type="Google" id="ProtNLM"/>
    </source>
</evidence>
<name>A0A841YFY5_9LIST</name>
<protein>
    <recommendedName>
        <fullName evidence="3">Two component regulator three Y domain-containing protein</fullName>
    </recommendedName>
</protein>
<organism evidence="1 2">
    <name type="scientific">Listeria fleischmannii</name>
    <dbReference type="NCBI Taxonomy" id="1069827"/>
    <lineage>
        <taxon>Bacteria</taxon>
        <taxon>Bacillati</taxon>
        <taxon>Bacillota</taxon>
        <taxon>Bacilli</taxon>
        <taxon>Bacillales</taxon>
        <taxon>Listeriaceae</taxon>
        <taxon>Listeria</taxon>
    </lineage>
</organism>